<dbReference type="InterPro" id="IPR050364">
    <property type="entry name" value="Cytochrome_P450_fung"/>
</dbReference>
<keyword evidence="6 10" id="KW-0560">Oxidoreductase</keyword>
<evidence type="ECO:0000256" key="5">
    <source>
        <dbReference type="ARBA" id="ARBA00022723"/>
    </source>
</evidence>
<keyword evidence="5 9" id="KW-0479">Metal-binding</keyword>
<evidence type="ECO:0000256" key="6">
    <source>
        <dbReference type="ARBA" id="ARBA00023002"/>
    </source>
</evidence>
<dbReference type="PANTHER" id="PTHR46300:SF7">
    <property type="entry name" value="P450, PUTATIVE (EUROFUNG)-RELATED"/>
    <property type="match status" value="1"/>
</dbReference>
<dbReference type="GO" id="GO:0004497">
    <property type="term" value="F:monooxygenase activity"/>
    <property type="evidence" value="ECO:0007669"/>
    <property type="project" value="UniProtKB-KW"/>
</dbReference>
<dbReference type="InterPro" id="IPR017972">
    <property type="entry name" value="Cyt_P450_CS"/>
</dbReference>
<keyword evidence="8 10" id="KW-0503">Monooxygenase</keyword>
<evidence type="ECO:0000256" key="1">
    <source>
        <dbReference type="ARBA" id="ARBA00001971"/>
    </source>
</evidence>
<dbReference type="Pfam" id="PF00067">
    <property type="entry name" value="p450"/>
    <property type="match status" value="1"/>
</dbReference>
<evidence type="ECO:0000313" key="11">
    <source>
        <dbReference type="EMBL" id="GJJ05844.1"/>
    </source>
</evidence>
<feature type="binding site" description="axial binding residue" evidence="9">
    <location>
        <position position="419"/>
    </location>
    <ligand>
        <name>heme</name>
        <dbReference type="ChEBI" id="CHEBI:30413"/>
    </ligand>
    <ligandPart>
        <name>Fe</name>
        <dbReference type="ChEBI" id="CHEBI:18248"/>
    </ligandPart>
</feature>
<sequence>MPVRITRSLKLPPGPPRHCLTGNLRDIPLNSRPWETYNQWKKRFGDLVYLNIFGRSLLFVNSRRLASELFDVRGAIYSNRFRSTMACDLGGFDWSVIFMPPNETWKHHRSILQQQLGKLSMVQHQITLEKHSRNLLALLFHRPLGFLEHSRHAIGAMILESTYGLSIQAENDPHVEVAERAVQLFMDMLLPGRHLVDILPFLKYIPSWFPGTAFKQKANEMKIHIAAMRNEPFAAVKAALKAGNVSPSFVSTILEAQSASNDSFGKGKIDEELIKSVGATIYFAGIDTTELTIQFFFIAMILYPDIQKAAQEELKKVIGTNSFPTFKDRPNLPYINALCKEVLRWYPVTPLGFPHVLKQDDVVDGYFVPKGTLVMGNTLSFLRSEDIYGPDGDIFNPERFLKEGVKDPDPAFGYGRRVCPGRYLADNILFIIVASVLYAFDIKPDEKNLPNLDEFMPGFVPRAKPFGCKITPRTSAMIPVLEHLTNR</sequence>
<protein>
    <recommendedName>
        <fullName evidence="13">Cytochrome P450</fullName>
    </recommendedName>
</protein>
<dbReference type="InterPro" id="IPR002401">
    <property type="entry name" value="Cyt_P450_E_grp-I"/>
</dbReference>
<evidence type="ECO:0000256" key="3">
    <source>
        <dbReference type="ARBA" id="ARBA00010617"/>
    </source>
</evidence>
<dbReference type="PRINTS" id="PR00463">
    <property type="entry name" value="EP450I"/>
</dbReference>
<evidence type="ECO:0000256" key="8">
    <source>
        <dbReference type="ARBA" id="ARBA00023033"/>
    </source>
</evidence>
<accession>A0AAV4ZZM5</accession>
<keyword evidence="7 9" id="KW-0408">Iron</keyword>
<reference evidence="11" key="1">
    <citation type="submission" date="2021-10" db="EMBL/GenBank/DDBJ databases">
        <title>De novo Genome Assembly of Clathrus columnatus (Basidiomycota, Fungi) Using Illumina and Nanopore Sequence Data.</title>
        <authorList>
            <person name="Ogiso-Tanaka E."/>
            <person name="Itagaki H."/>
            <person name="Hosoya T."/>
            <person name="Hosaka K."/>
        </authorList>
    </citation>
    <scope>NUCLEOTIDE SEQUENCE</scope>
    <source>
        <strain evidence="11">MO-923</strain>
    </source>
</reference>
<dbReference type="EMBL" id="BPWL01000001">
    <property type="protein sequence ID" value="GJJ05844.1"/>
    <property type="molecule type" value="Genomic_DNA"/>
</dbReference>
<dbReference type="InterPro" id="IPR001128">
    <property type="entry name" value="Cyt_P450"/>
</dbReference>
<comment type="pathway">
    <text evidence="2">Secondary metabolite biosynthesis.</text>
</comment>
<dbReference type="GO" id="GO:0016705">
    <property type="term" value="F:oxidoreductase activity, acting on paired donors, with incorporation or reduction of molecular oxygen"/>
    <property type="evidence" value="ECO:0007669"/>
    <property type="project" value="InterPro"/>
</dbReference>
<dbReference type="InterPro" id="IPR036396">
    <property type="entry name" value="Cyt_P450_sf"/>
</dbReference>
<comment type="caution">
    <text evidence="11">The sequence shown here is derived from an EMBL/GenBank/DDBJ whole genome shotgun (WGS) entry which is preliminary data.</text>
</comment>
<dbReference type="CDD" id="cd11065">
    <property type="entry name" value="CYP64-like"/>
    <property type="match status" value="1"/>
</dbReference>
<keyword evidence="4 9" id="KW-0349">Heme</keyword>
<comment type="cofactor">
    <cofactor evidence="1 9">
        <name>heme</name>
        <dbReference type="ChEBI" id="CHEBI:30413"/>
    </cofactor>
</comment>
<gene>
    <name evidence="11" type="ORF">Clacol_000031</name>
</gene>
<dbReference type="Gene3D" id="1.10.630.10">
    <property type="entry name" value="Cytochrome P450"/>
    <property type="match status" value="1"/>
</dbReference>
<evidence type="ECO:0000256" key="9">
    <source>
        <dbReference type="PIRSR" id="PIRSR602401-1"/>
    </source>
</evidence>
<dbReference type="SUPFAM" id="SSF48264">
    <property type="entry name" value="Cytochrome P450"/>
    <property type="match status" value="1"/>
</dbReference>
<dbReference type="PROSITE" id="PS00086">
    <property type="entry name" value="CYTOCHROME_P450"/>
    <property type="match status" value="1"/>
</dbReference>
<dbReference type="GO" id="GO:0005506">
    <property type="term" value="F:iron ion binding"/>
    <property type="evidence" value="ECO:0007669"/>
    <property type="project" value="InterPro"/>
</dbReference>
<proteinExistence type="inferred from homology"/>
<evidence type="ECO:0000313" key="12">
    <source>
        <dbReference type="Proteomes" id="UP001050691"/>
    </source>
</evidence>
<evidence type="ECO:0000256" key="4">
    <source>
        <dbReference type="ARBA" id="ARBA00022617"/>
    </source>
</evidence>
<evidence type="ECO:0000256" key="10">
    <source>
        <dbReference type="RuleBase" id="RU000461"/>
    </source>
</evidence>
<name>A0AAV4ZZM5_9AGAM</name>
<dbReference type="GO" id="GO:0020037">
    <property type="term" value="F:heme binding"/>
    <property type="evidence" value="ECO:0007669"/>
    <property type="project" value="InterPro"/>
</dbReference>
<organism evidence="11 12">
    <name type="scientific">Clathrus columnatus</name>
    <dbReference type="NCBI Taxonomy" id="1419009"/>
    <lineage>
        <taxon>Eukaryota</taxon>
        <taxon>Fungi</taxon>
        <taxon>Dikarya</taxon>
        <taxon>Basidiomycota</taxon>
        <taxon>Agaricomycotina</taxon>
        <taxon>Agaricomycetes</taxon>
        <taxon>Phallomycetidae</taxon>
        <taxon>Phallales</taxon>
        <taxon>Clathraceae</taxon>
        <taxon>Clathrus</taxon>
    </lineage>
</organism>
<dbReference type="PANTHER" id="PTHR46300">
    <property type="entry name" value="P450, PUTATIVE (EUROFUNG)-RELATED-RELATED"/>
    <property type="match status" value="1"/>
</dbReference>
<dbReference type="Proteomes" id="UP001050691">
    <property type="component" value="Unassembled WGS sequence"/>
</dbReference>
<evidence type="ECO:0000256" key="2">
    <source>
        <dbReference type="ARBA" id="ARBA00005179"/>
    </source>
</evidence>
<dbReference type="PRINTS" id="PR00385">
    <property type="entry name" value="P450"/>
</dbReference>
<evidence type="ECO:0000256" key="7">
    <source>
        <dbReference type="ARBA" id="ARBA00023004"/>
    </source>
</evidence>
<dbReference type="AlphaFoldDB" id="A0AAV4ZZM5"/>
<keyword evidence="12" id="KW-1185">Reference proteome</keyword>
<comment type="similarity">
    <text evidence="3 10">Belongs to the cytochrome P450 family.</text>
</comment>
<evidence type="ECO:0008006" key="13">
    <source>
        <dbReference type="Google" id="ProtNLM"/>
    </source>
</evidence>